<sequence length="695" mass="76047">MYRIGVDTGGTFTDVSLIEEKTGKSYVTKVPSTPSKPSVAVLNGVEQIVKEVGIDTKDLSFFIHGTTVATNALLEEKGVNTALLTTKGFKDVLQIGRQTRPKLYDFRARKSNPLVPRNLRFELDERIEANGNVLKEISRVELKKLAALLKENKIESLAVCLINSYINASHEQEVKRILNELVPEVSITLSCEILPEFREYERTSTSVANAYVLPKMKHYLKHLDDSIKEMEIPSNLYVMQSNGGVISADTAMNMPVRTMLSGPAGGVLAGCIVAKNTAYKNIITIDMGGTSLDTALIENEEPQYTTVSEIDGRPIKVPMVEMHTIGSGGGSIAWIDAGGALRVGPHSAGADPGPVCYGKGGTEPTVSDANVILGRLNPDSILGGRMKMDVESARKAMKEKIAAPLGITVEEAAEGVLRVINANMVRGIRVISIEKGHDSRNFSLMAFGGAGPLHAVDIAKELGSKEVIIPPSPGIACAMGMLMADVRHDYVQTYSTKLSALDFNKVNEIVDSLAAEAKQDLENEGFAEDDIELEASLDLRYIRQAYEINVPIHDLKVTESSLAKATNLFHEIHERVYGFNRKGEELELINVRLIGNGKIKEVSTDREELLTDGKVEKIGERDIYFNDSFVTTPIYERTSMNSSVSITGPAVIEQLDSTIIIHPDQKVTTDHTGNLIIDLAVEQTREEVQYEYSKN</sequence>
<organism evidence="4 5">
    <name type="scientific">Virgibacillus sediminis</name>
    <dbReference type="NCBI Taxonomy" id="202260"/>
    <lineage>
        <taxon>Bacteria</taxon>
        <taxon>Bacillati</taxon>
        <taxon>Bacillota</taxon>
        <taxon>Bacilli</taxon>
        <taxon>Bacillales</taxon>
        <taxon>Bacillaceae</taxon>
        <taxon>Virgibacillus</taxon>
    </lineage>
</organism>
<comment type="caution">
    <text evidence="4">The sequence shown here is derived from an EMBL/GenBank/DDBJ whole genome shotgun (WGS) entry which is preliminary data.</text>
</comment>
<name>A0ABV7A5F8_9BACI</name>
<accession>A0ABV7A5F8</accession>
<dbReference type="Pfam" id="PF19278">
    <property type="entry name" value="Hydant_A_C"/>
    <property type="match status" value="1"/>
</dbReference>
<dbReference type="SUPFAM" id="SSF53067">
    <property type="entry name" value="Actin-like ATPase domain"/>
    <property type="match status" value="1"/>
</dbReference>
<feature type="domain" description="Hydantoinase A/oxoprolinase" evidence="1">
    <location>
        <begin position="202"/>
        <end position="489"/>
    </location>
</feature>
<dbReference type="InterPro" id="IPR049517">
    <property type="entry name" value="ACX-like_C"/>
</dbReference>
<evidence type="ECO:0000259" key="2">
    <source>
        <dbReference type="Pfam" id="PF05378"/>
    </source>
</evidence>
<dbReference type="Proteomes" id="UP001595387">
    <property type="component" value="Unassembled WGS sequence"/>
</dbReference>
<dbReference type="InterPro" id="IPR045079">
    <property type="entry name" value="Oxoprolinase-like"/>
</dbReference>
<gene>
    <name evidence="4" type="ORF">ACFODW_07190</name>
</gene>
<dbReference type="PANTHER" id="PTHR11365:SF23">
    <property type="entry name" value="HYPOTHETICAL 5-OXOPROLINASE (EUROFUNG)-RELATED"/>
    <property type="match status" value="1"/>
</dbReference>
<evidence type="ECO:0000313" key="5">
    <source>
        <dbReference type="Proteomes" id="UP001595387"/>
    </source>
</evidence>
<dbReference type="InterPro" id="IPR008040">
    <property type="entry name" value="Hydant_A_N"/>
</dbReference>
<evidence type="ECO:0000259" key="3">
    <source>
        <dbReference type="Pfam" id="PF19278"/>
    </source>
</evidence>
<reference evidence="5" key="1">
    <citation type="journal article" date="2019" name="Int. J. Syst. Evol. Microbiol.">
        <title>The Global Catalogue of Microorganisms (GCM) 10K type strain sequencing project: providing services to taxonomists for standard genome sequencing and annotation.</title>
        <authorList>
            <consortium name="The Broad Institute Genomics Platform"/>
            <consortium name="The Broad Institute Genome Sequencing Center for Infectious Disease"/>
            <person name="Wu L."/>
            <person name="Ma J."/>
        </authorList>
    </citation>
    <scope>NUCLEOTIDE SEQUENCE [LARGE SCALE GENOMIC DNA]</scope>
    <source>
        <strain evidence="5">KCTC 13193</strain>
    </source>
</reference>
<dbReference type="RefSeq" id="WP_390304743.1">
    <property type="nucleotide sequence ID" value="NZ_JBHRRZ010000013.1"/>
</dbReference>
<evidence type="ECO:0000313" key="4">
    <source>
        <dbReference type="EMBL" id="MFC2948123.1"/>
    </source>
</evidence>
<dbReference type="EMBL" id="JBHRRZ010000013">
    <property type="protein sequence ID" value="MFC2948123.1"/>
    <property type="molecule type" value="Genomic_DNA"/>
</dbReference>
<evidence type="ECO:0000259" key="1">
    <source>
        <dbReference type="Pfam" id="PF01968"/>
    </source>
</evidence>
<dbReference type="PANTHER" id="PTHR11365">
    <property type="entry name" value="5-OXOPROLINASE RELATED"/>
    <property type="match status" value="1"/>
</dbReference>
<proteinExistence type="predicted"/>
<dbReference type="Pfam" id="PF05378">
    <property type="entry name" value="Hydant_A_N"/>
    <property type="match status" value="1"/>
</dbReference>
<keyword evidence="5" id="KW-1185">Reference proteome</keyword>
<dbReference type="Pfam" id="PF01968">
    <property type="entry name" value="Hydantoinase_A"/>
    <property type="match status" value="1"/>
</dbReference>
<dbReference type="InterPro" id="IPR043129">
    <property type="entry name" value="ATPase_NBD"/>
</dbReference>
<feature type="domain" description="Hydantoinase/oxoprolinase N-terminal" evidence="2">
    <location>
        <begin position="3"/>
        <end position="181"/>
    </location>
</feature>
<protein>
    <submittedName>
        <fullName evidence="4">Hydantoinase/oxoprolinase family protein</fullName>
    </submittedName>
</protein>
<feature type="domain" description="Acetophenone carboxylase-like C-terminal" evidence="3">
    <location>
        <begin position="504"/>
        <end position="671"/>
    </location>
</feature>
<dbReference type="InterPro" id="IPR002821">
    <property type="entry name" value="Hydantoinase_A"/>
</dbReference>